<dbReference type="InterPro" id="IPR006086">
    <property type="entry name" value="XPG-I_dom"/>
</dbReference>
<keyword evidence="2" id="KW-0255">Endonuclease</keyword>
<keyword evidence="3" id="KW-0460">Magnesium</keyword>
<dbReference type="Gene3D" id="3.40.50.1010">
    <property type="entry name" value="5'-nuclease"/>
    <property type="match status" value="1"/>
</dbReference>
<evidence type="ECO:0000259" key="5">
    <source>
        <dbReference type="SMART" id="SM00485"/>
    </source>
</evidence>
<dbReference type="Pfam" id="PF00867">
    <property type="entry name" value="XPG_I"/>
    <property type="match status" value="1"/>
</dbReference>
<proteinExistence type="predicted"/>
<dbReference type="GO" id="GO:0046872">
    <property type="term" value="F:metal ion binding"/>
    <property type="evidence" value="ECO:0007669"/>
    <property type="project" value="UniProtKB-KW"/>
</dbReference>
<dbReference type="PANTHER" id="PTHR11081">
    <property type="entry name" value="FLAP ENDONUCLEASE FAMILY MEMBER"/>
    <property type="match status" value="1"/>
</dbReference>
<dbReference type="InterPro" id="IPR006084">
    <property type="entry name" value="XPG/Rad2"/>
</dbReference>
<dbReference type="PANTHER" id="PTHR11081:SF9">
    <property type="entry name" value="FLAP ENDONUCLEASE 1"/>
    <property type="match status" value="1"/>
</dbReference>
<dbReference type="InterPro" id="IPR006085">
    <property type="entry name" value="XPG_DNA_repair_N"/>
</dbReference>
<evidence type="ECO:0008006" key="7">
    <source>
        <dbReference type="Google" id="ProtNLM"/>
    </source>
</evidence>
<protein>
    <recommendedName>
        <fullName evidence="7">XPG N-terminal domain-containing protein</fullName>
    </recommendedName>
</protein>
<dbReference type="AlphaFoldDB" id="A0A6C0KXT5"/>
<evidence type="ECO:0000256" key="2">
    <source>
        <dbReference type="ARBA" id="ARBA00022759"/>
    </source>
</evidence>
<evidence type="ECO:0000256" key="1">
    <source>
        <dbReference type="ARBA" id="ARBA00022723"/>
    </source>
</evidence>
<organism evidence="6">
    <name type="scientific">viral metagenome</name>
    <dbReference type="NCBI Taxonomy" id="1070528"/>
    <lineage>
        <taxon>unclassified sequences</taxon>
        <taxon>metagenomes</taxon>
        <taxon>organismal metagenomes</taxon>
    </lineage>
</organism>
<evidence type="ECO:0000313" key="6">
    <source>
        <dbReference type="EMBL" id="QHU21314.1"/>
    </source>
</evidence>
<dbReference type="EMBL" id="MN740989">
    <property type="protein sequence ID" value="QHU21314.1"/>
    <property type="molecule type" value="Genomic_DNA"/>
</dbReference>
<dbReference type="PRINTS" id="PR00853">
    <property type="entry name" value="XPGRADSUPER"/>
</dbReference>
<dbReference type="SMART" id="SM00485">
    <property type="entry name" value="XPGN"/>
    <property type="match status" value="1"/>
</dbReference>
<keyword evidence="2" id="KW-0540">Nuclease</keyword>
<feature type="domain" description="XPG N-terminal" evidence="5">
    <location>
        <begin position="1"/>
        <end position="93"/>
    </location>
</feature>
<reference evidence="6" key="1">
    <citation type="journal article" date="2020" name="Nature">
        <title>Giant virus diversity and host interactions through global metagenomics.</title>
        <authorList>
            <person name="Schulz F."/>
            <person name="Roux S."/>
            <person name="Paez-Espino D."/>
            <person name="Jungbluth S."/>
            <person name="Walsh D.A."/>
            <person name="Denef V.J."/>
            <person name="McMahon K.D."/>
            <person name="Konstantinidis K.T."/>
            <person name="Eloe-Fadrosh E.A."/>
            <person name="Kyrpides N.C."/>
            <person name="Woyke T."/>
        </authorList>
    </citation>
    <scope>NUCLEOTIDE SEQUENCE</scope>
    <source>
        <strain evidence="6">GVMAG-S-3300013094-109</strain>
    </source>
</reference>
<evidence type="ECO:0000259" key="4">
    <source>
        <dbReference type="SMART" id="SM00484"/>
    </source>
</evidence>
<dbReference type="SMART" id="SM00484">
    <property type="entry name" value="XPGI"/>
    <property type="match status" value="1"/>
</dbReference>
<evidence type="ECO:0000256" key="3">
    <source>
        <dbReference type="ARBA" id="ARBA00022842"/>
    </source>
</evidence>
<keyword evidence="1" id="KW-0479">Metal-binding</keyword>
<dbReference type="SUPFAM" id="SSF88723">
    <property type="entry name" value="PIN domain-like"/>
    <property type="match status" value="1"/>
</dbReference>
<sequence>MGIKDLNRFIRENCSEESIKRIHLQELSGKKIAVDTSIYLYKYAGENTLIESMYILLALFRQYNIIPVFVFEGKTPEEKKELLKKRKTCKQEAEKEYKRLKSILESDDCQDSTKQELLTNIDLLKKQFVYIRKEQIVNIKKMIRSFGMTYYDAPREADELCAALVIKKKVWGCLSEDTDMFVYGCSRVLRYLSLFNHNVVVYNTKNILEELGLSQEEFRKICVLSGRDYNSTIDGEDEHNLMNTLKLFKKYKKAIRKKECIAINDFYVWLIENTSYIQNLDVVLNVCDLFDFQSDKHELIDVFNNVKIMNGPLDIESIKPILIEDGFIF</sequence>
<accession>A0A6C0KXT5</accession>
<dbReference type="GO" id="GO:0017108">
    <property type="term" value="F:5'-flap endonuclease activity"/>
    <property type="evidence" value="ECO:0007669"/>
    <property type="project" value="TreeGrafter"/>
</dbReference>
<dbReference type="InterPro" id="IPR029060">
    <property type="entry name" value="PIN-like_dom_sf"/>
</dbReference>
<feature type="domain" description="XPG-I" evidence="4">
    <location>
        <begin position="144"/>
        <end position="213"/>
    </location>
</feature>
<keyword evidence="2" id="KW-0378">Hydrolase</keyword>
<dbReference type="Pfam" id="PF00752">
    <property type="entry name" value="XPG_N"/>
    <property type="match status" value="1"/>
</dbReference>
<name>A0A6C0KXT5_9ZZZZ</name>